<proteinExistence type="predicted"/>
<accession>A0ABT0UA92</accession>
<evidence type="ECO:0000313" key="2">
    <source>
        <dbReference type="Proteomes" id="UP001202961"/>
    </source>
</evidence>
<comment type="caution">
    <text evidence="1">The sequence shown here is derived from an EMBL/GenBank/DDBJ whole genome shotgun (WGS) entry which is preliminary data.</text>
</comment>
<evidence type="ECO:0008006" key="3">
    <source>
        <dbReference type="Google" id="ProtNLM"/>
    </source>
</evidence>
<evidence type="ECO:0000313" key="1">
    <source>
        <dbReference type="EMBL" id="MCM2373918.1"/>
    </source>
</evidence>
<name>A0ABT0UA92_9BACT</name>
<dbReference type="RefSeq" id="WP_250931796.1">
    <property type="nucleotide sequence ID" value="NZ_JAMQBK010000073.1"/>
</dbReference>
<gene>
    <name evidence="1" type="ORF">NB063_25155</name>
</gene>
<organism evidence="1 2">
    <name type="scientific">Aporhodopirellula aestuarii</name>
    <dbReference type="NCBI Taxonomy" id="2950107"/>
    <lineage>
        <taxon>Bacteria</taxon>
        <taxon>Pseudomonadati</taxon>
        <taxon>Planctomycetota</taxon>
        <taxon>Planctomycetia</taxon>
        <taxon>Pirellulales</taxon>
        <taxon>Pirellulaceae</taxon>
        <taxon>Aporhodopirellula</taxon>
    </lineage>
</organism>
<dbReference type="Proteomes" id="UP001202961">
    <property type="component" value="Unassembled WGS sequence"/>
</dbReference>
<dbReference type="EMBL" id="JAMQBK010000073">
    <property type="protein sequence ID" value="MCM2373918.1"/>
    <property type="molecule type" value="Genomic_DNA"/>
</dbReference>
<keyword evidence="2" id="KW-1185">Reference proteome</keyword>
<reference evidence="1 2" key="1">
    <citation type="journal article" date="2022" name="Syst. Appl. Microbiol.">
        <title>Rhodopirellula aestuarii sp. nov., a novel member of the genus Rhodopirellula isolated from brackish sediments collected in the Tagus River estuary, Portugal.</title>
        <authorList>
            <person name="Vitorino I.R."/>
            <person name="Klimek D."/>
            <person name="Calusinska M."/>
            <person name="Lobo-da-Cunha A."/>
            <person name="Vasconcelos V."/>
            <person name="Lage O.M."/>
        </authorList>
    </citation>
    <scope>NUCLEOTIDE SEQUENCE [LARGE SCALE GENOMIC DNA]</scope>
    <source>
        <strain evidence="1 2">ICT_H3.1</strain>
    </source>
</reference>
<sequence length="728" mass="80756">MATLNLDAGTINPVVGEQQVWIKANWSDPFTLEPRLMVEECVWAMPPSMDSATLRWRFGEVVTPGATVKTTVPPIDIRGYYVLILQYSNEGSLLAWLGYADAPIVTDMVDLVGEAHGGEQAVPCFGLDRALQYAFINTVAHLNPAVDPEDKWLRKYHGGTFNGGLTGNRTKDKVDLTSDFNPEKAYVFDDPQADDSQWWSTRDVFEHLIRFHLPTNVAGEVTLPWNFRNEGILPTWDRPFLETDGRSLWDCLTELLSPERMLAWSVRPTLVMGTVPSITEIAIYAHSQAPSAIVIPDLTVIAPNTDTLAIVASTDSMTDIQVQADDSDVVDQVVVQGPREIGVATFDWFQWDRAWGVGDLNSYNVAFSTLPGWAAQSLSRKRELNERFRSQGRYADLYSHLPIWSDWDGTTGVFPVFADNRDEESDEPVYVPYLGHAEILEDLPLYAGVDYTGDLDDVDESKGRKRLPILAFISKPADPFRYETLQDATTVSGGFRSNPPNMLPFSVEILPDNSKGAGFRVAVSGAPKHALWPTMFTPNDADPEKTNPDVWGNYDGNTMNITAAMRGDRRPTVWYPTSPSSDMIRQRFIRLEHSALQLVHIAANTRLGLDDNDIPTSSNGGILRDPMQMLTALARLAGESMTVPRVHFWMSTGRLVRVIPGQMITTANGSTVNAIVTEVRLSTPIVESDSPPPVRVQVIAQTNPVDLIAMMGRKPDLEEELHGSGVTR</sequence>
<protein>
    <recommendedName>
        <fullName evidence="3">Phage tail protein</fullName>
    </recommendedName>
</protein>